<dbReference type="InterPro" id="IPR022343">
    <property type="entry name" value="GCR1-cAMP_receptor"/>
</dbReference>
<dbReference type="Gene3D" id="1.20.5.1160">
    <property type="entry name" value="Vasodilator-stimulated phosphoprotein"/>
    <property type="match status" value="1"/>
</dbReference>
<comment type="subcellular location">
    <subcellularLocation>
        <location evidence="1">Membrane</location>
        <topology evidence="1">Multi-pass membrane protein</topology>
    </subcellularLocation>
</comment>
<dbReference type="PANTHER" id="PTHR23112:SF0">
    <property type="entry name" value="TRANSMEMBRANE PROTEIN 116"/>
    <property type="match status" value="1"/>
</dbReference>
<keyword evidence="12" id="KW-1185">Reference proteome</keyword>
<dbReference type="SUPFAM" id="SSF81321">
    <property type="entry name" value="Family A G protein-coupled receptor-like"/>
    <property type="match status" value="1"/>
</dbReference>
<feature type="coiled-coil region" evidence="8">
    <location>
        <begin position="114"/>
        <end position="162"/>
    </location>
</feature>
<dbReference type="OrthoDB" id="443015at2759"/>
<sequence>MACGCPAAPCHTVPVRLPSHAAHANGRPSLVYHSPAVALAPFPAACKVAAPALEAVPRVCQQLMMSGCQAGCQVQLPLRQSSAASSVSKAGHQTPASTARVSTMASFAPPEGWAQAQQQEIDQLREQIQVYKANEARLQAELQAAREQIDGLTVELAEEKRARAQAVLALPAEKAPRTPKSPKSPQRGTRSPASARADRSRAAEPDCASTSGTGTGTGGTGTNIGGGDVAPFARPLSERPRVTRRGSSPAALRRIAKDEVDTKLTEYLTSSPHCKLEFCRLNQGWYQFRHADIAMETKCLEMSIVNGKLMVKLEPTSHDRGCRPHAFQWSFASFLVRSAMVALTFDDDGEYGWPVFQTLNAVSSVLSIAGSLLVIGVFMAFPQLRRYFARLVLYLAISDLWLCTSFLMGAFQKPHYTKCTVQALLGVFFGLSSVLWTVAIADSIRRIVMARDLTVESRPWPQLALSSLCFKA</sequence>
<dbReference type="GO" id="GO:0005886">
    <property type="term" value="C:plasma membrane"/>
    <property type="evidence" value="ECO:0007669"/>
    <property type="project" value="TreeGrafter"/>
</dbReference>
<evidence type="ECO:0000256" key="7">
    <source>
        <dbReference type="ARBA" id="ARBA00023224"/>
    </source>
</evidence>
<feature type="transmembrane region" description="Helical" evidence="10">
    <location>
        <begin position="423"/>
        <end position="441"/>
    </location>
</feature>
<protein>
    <submittedName>
        <fullName evidence="11">GCR1 protein</fullName>
    </submittedName>
</protein>
<feature type="region of interest" description="Disordered" evidence="9">
    <location>
        <begin position="168"/>
        <end position="250"/>
    </location>
</feature>
<evidence type="ECO:0000256" key="3">
    <source>
        <dbReference type="ARBA" id="ARBA00022989"/>
    </source>
</evidence>
<dbReference type="EMBL" id="CAJNDS010000003">
    <property type="protein sequence ID" value="CAE6913309.1"/>
    <property type="molecule type" value="Genomic_DNA"/>
</dbReference>
<reference evidence="11" key="1">
    <citation type="submission" date="2021-02" db="EMBL/GenBank/DDBJ databases">
        <authorList>
            <person name="Dougan E. K."/>
            <person name="Rhodes N."/>
            <person name="Thang M."/>
            <person name="Chan C."/>
        </authorList>
    </citation>
    <scope>NUCLEOTIDE SEQUENCE</scope>
</reference>
<keyword evidence="8" id="KW-0175">Coiled coil</keyword>
<feature type="transmembrane region" description="Helical" evidence="10">
    <location>
        <begin position="365"/>
        <end position="384"/>
    </location>
</feature>
<dbReference type="GO" id="GO:0004930">
    <property type="term" value="F:G protein-coupled receptor activity"/>
    <property type="evidence" value="ECO:0007669"/>
    <property type="project" value="UniProtKB-KW"/>
</dbReference>
<dbReference type="PANTHER" id="PTHR23112">
    <property type="entry name" value="G PROTEIN-COUPLED RECEPTOR 157-RELATED"/>
    <property type="match status" value="1"/>
</dbReference>
<evidence type="ECO:0000313" key="11">
    <source>
        <dbReference type="EMBL" id="CAE6913309.1"/>
    </source>
</evidence>
<keyword evidence="2 10" id="KW-0812">Transmembrane</keyword>
<evidence type="ECO:0000256" key="6">
    <source>
        <dbReference type="ARBA" id="ARBA00023170"/>
    </source>
</evidence>
<evidence type="ECO:0000256" key="1">
    <source>
        <dbReference type="ARBA" id="ARBA00004141"/>
    </source>
</evidence>
<proteinExistence type="predicted"/>
<evidence type="ECO:0000256" key="9">
    <source>
        <dbReference type="SAM" id="MobiDB-lite"/>
    </source>
</evidence>
<dbReference type="InterPro" id="IPR022340">
    <property type="entry name" value="GPCR_GCR1_put"/>
</dbReference>
<dbReference type="Gene3D" id="1.20.1070.10">
    <property type="entry name" value="Rhodopsin 7-helix transmembrane proteins"/>
    <property type="match status" value="1"/>
</dbReference>
<keyword evidence="6" id="KW-0675">Receptor</keyword>
<name>A0A812G6K6_9DINO</name>
<keyword evidence="4" id="KW-0297">G-protein coupled receptor</keyword>
<comment type="caution">
    <text evidence="11">The sequence shown here is derived from an EMBL/GenBank/DDBJ whole genome shotgun (WGS) entry which is preliminary data.</text>
</comment>
<dbReference type="GO" id="GO:0007189">
    <property type="term" value="P:adenylate cyclase-activating G protein-coupled receptor signaling pathway"/>
    <property type="evidence" value="ECO:0007669"/>
    <property type="project" value="TreeGrafter"/>
</dbReference>
<feature type="compositionally biased region" description="Gly residues" evidence="9">
    <location>
        <begin position="213"/>
        <end position="228"/>
    </location>
</feature>
<gene>
    <name evidence="11" type="primary">GCR1</name>
    <name evidence="11" type="ORF">SNAT2548_LOCUS187</name>
</gene>
<keyword evidence="7" id="KW-0807">Transducer</keyword>
<evidence type="ECO:0000256" key="10">
    <source>
        <dbReference type="SAM" id="Phobius"/>
    </source>
</evidence>
<evidence type="ECO:0000256" key="2">
    <source>
        <dbReference type="ARBA" id="ARBA00022692"/>
    </source>
</evidence>
<organism evidence="11 12">
    <name type="scientific">Symbiodinium natans</name>
    <dbReference type="NCBI Taxonomy" id="878477"/>
    <lineage>
        <taxon>Eukaryota</taxon>
        <taxon>Sar</taxon>
        <taxon>Alveolata</taxon>
        <taxon>Dinophyceae</taxon>
        <taxon>Suessiales</taxon>
        <taxon>Symbiodiniaceae</taxon>
        <taxon>Symbiodinium</taxon>
    </lineage>
</organism>
<evidence type="ECO:0000256" key="8">
    <source>
        <dbReference type="SAM" id="Coils"/>
    </source>
</evidence>
<feature type="transmembrane region" description="Helical" evidence="10">
    <location>
        <begin position="391"/>
        <end position="411"/>
    </location>
</feature>
<dbReference type="Proteomes" id="UP000604046">
    <property type="component" value="Unassembled WGS sequence"/>
</dbReference>
<evidence type="ECO:0000313" key="12">
    <source>
        <dbReference type="Proteomes" id="UP000604046"/>
    </source>
</evidence>
<keyword evidence="5 10" id="KW-0472">Membrane</keyword>
<dbReference type="PRINTS" id="PR02000">
    <property type="entry name" value="GCR1PLANT"/>
</dbReference>
<evidence type="ECO:0000256" key="5">
    <source>
        <dbReference type="ARBA" id="ARBA00023136"/>
    </source>
</evidence>
<keyword evidence="3 10" id="KW-1133">Transmembrane helix</keyword>
<accession>A0A812G6K6</accession>
<evidence type="ECO:0000256" key="4">
    <source>
        <dbReference type="ARBA" id="ARBA00023040"/>
    </source>
</evidence>
<dbReference type="PRINTS" id="PR02001">
    <property type="entry name" value="GCR1CAMPR"/>
</dbReference>
<dbReference type="AlphaFoldDB" id="A0A812G6K6"/>